<evidence type="ECO:0000256" key="3">
    <source>
        <dbReference type="PIRSR" id="PIRSR004848-1"/>
    </source>
</evidence>
<dbReference type="GO" id="GO:0030170">
    <property type="term" value="F:pyridoxal phosphate binding"/>
    <property type="evidence" value="ECO:0007669"/>
    <property type="project" value="UniProtKB-UniRule"/>
</dbReference>
<evidence type="ECO:0000313" key="7">
    <source>
        <dbReference type="Proteomes" id="UP000543224"/>
    </source>
</evidence>
<gene>
    <name evidence="6" type="ORF">HKBW3S25_01118</name>
</gene>
<evidence type="ECO:0000256" key="2">
    <source>
        <dbReference type="HAMAP-Rule" id="MF_02087"/>
    </source>
</evidence>
<evidence type="ECO:0000256" key="4">
    <source>
        <dbReference type="RuleBase" id="RU004514"/>
    </source>
</evidence>
<dbReference type="PANTHER" id="PTHR10146">
    <property type="entry name" value="PROLINE SYNTHETASE CO-TRANSCRIBED BACTERIAL HOMOLOG PROTEIN"/>
    <property type="match status" value="1"/>
</dbReference>
<dbReference type="InterPro" id="IPR029066">
    <property type="entry name" value="PLP-binding_barrel"/>
</dbReference>
<comment type="cofactor">
    <cofactor evidence="3">
        <name>pyridoxal 5'-phosphate</name>
        <dbReference type="ChEBI" id="CHEBI:597326"/>
    </cofactor>
</comment>
<dbReference type="SUPFAM" id="SSF51419">
    <property type="entry name" value="PLP-binding barrel"/>
    <property type="match status" value="1"/>
</dbReference>
<dbReference type="EMBL" id="BLRX01000145">
    <property type="protein sequence ID" value="GFP25638.1"/>
    <property type="molecule type" value="Genomic_DNA"/>
</dbReference>
<evidence type="ECO:0000313" key="6">
    <source>
        <dbReference type="EMBL" id="GFP25638.1"/>
    </source>
</evidence>
<dbReference type="InterPro" id="IPR001608">
    <property type="entry name" value="Ala_racemase_N"/>
</dbReference>
<dbReference type="PANTHER" id="PTHR10146:SF14">
    <property type="entry name" value="PYRIDOXAL PHOSPHATE HOMEOSTASIS PROTEIN"/>
    <property type="match status" value="1"/>
</dbReference>
<dbReference type="Gene3D" id="3.20.20.10">
    <property type="entry name" value="Alanine racemase"/>
    <property type="match status" value="1"/>
</dbReference>
<dbReference type="AlphaFoldDB" id="A0A6V8NZE4"/>
<organism evidence="6 7">
    <name type="scientific">Candidatus Hakubella thermalkaliphila</name>
    <dbReference type="NCBI Taxonomy" id="2754717"/>
    <lineage>
        <taxon>Bacteria</taxon>
        <taxon>Bacillati</taxon>
        <taxon>Actinomycetota</taxon>
        <taxon>Actinomycetota incertae sedis</taxon>
        <taxon>Candidatus Hakubellales</taxon>
        <taxon>Candidatus Hakubellaceae</taxon>
        <taxon>Candidatus Hakubella</taxon>
    </lineage>
</organism>
<dbReference type="CDD" id="cd00635">
    <property type="entry name" value="PLPDE_III_YBL036c_like"/>
    <property type="match status" value="1"/>
</dbReference>
<comment type="similarity">
    <text evidence="2 4">Belongs to the pyridoxal phosphate-binding protein YggS/PROSC family.</text>
</comment>
<reference evidence="6 7" key="1">
    <citation type="journal article" date="2020" name="Front. Microbiol.">
        <title>Single-cell genomics of novel Actinobacteria with the Wood-Ljungdahl pathway discovered in a serpentinizing system.</title>
        <authorList>
            <person name="Merino N."/>
            <person name="Kawai M."/>
            <person name="Boyd E.S."/>
            <person name="Colman D.R."/>
            <person name="McGlynn S.E."/>
            <person name="Nealson K.H."/>
            <person name="Kurokawa K."/>
            <person name="Hongoh Y."/>
        </authorList>
    </citation>
    <scope>NUCLEOTIDE SEQUENCE [LARGE SCALE GENOMIC DNA]</scope>
    <source>
        <strain evidence="6 7">S25</strain>
    </source>
</reference>
<feature type="domain" description="Alanine racemase N-terminal" evidence="5">
    <location>
        <begin position="42"/>
        <end position="225"/>
    </location>
</feature>
<comment type="caution">
    <text evidence="6">The sequence shown here is derived from an EMBL/GenBank/DDBJ whole genome shotgun (WGS) entry which is preliminary data.</text>
</comment>
<dbReference type="HAMAP" id="MF_02087">
    <property type="entry name" value="PLP_homeostasis"/>
    <property type="match status" value="1"/>
</dbReference>
<accession>A0A6V8NZE4</accession>
<feature type="modified residue" description="N6-(pyridoxal phosphate)lysine" evidence="2 3">
    <location>
        <position position="37"/>
    </location>
</feature>
<dbReference type="PROSITE" id="PS01211">
    <property type="entry name" value="UPF0001"/>
    <property type="match status" value="1"/>
</dbReference>
<evidence type="ECO:0000256" key="1">
    <source>
        <dbReference type="ARBA" id="ARBA00022898"/>
    </source>
</evidence>
<dbReference type="Proteomes" id="UP000543224">
    <property type="component" value="Unassembled WGS sequence"/>
</dbReference>
<dbReference type="PIRSF" id="PIRSF004848">
    <property type="entry name" value="YBL036c_PLPDEIII"/>
    <property type="match status" value="1"/>
</dbReference>
<name>A0A6V8NZE4_9ACTN</name>
<keyword evidence="1 2" id="KW-0663">Pyridoxal phosphate</keyword>
<protein>
    <recommendedName>
        <fullName evidence="2">Pyridoxal phosphate homeostasis protein</fullName>
        <shortName evidence="2">PLP homeostasis protein</shortName>
    </recommendedName>
</protein>
<evidence type="ECO:0000259" key="5">
    <source>
        <dbReference type="Pfam" id="PF01168"/>
    </source>
</evidence>
<dbReference type="InterPro" id="IPR011078">
    <property type="entry name" value="PyrdxlP_homeostasis"/>
</dbReference>
<dbReference type="Pfam" id="PF01168">
    <property type="entry name" value="Ala_racemase_N"/>
    <property type="match status" value="1"/>
</dbReference>
<sequence>MSDALKKKIEKVRERITRAALRSGKDPSEIILVAVAKYANVELLERAVEFGLTDVGENRADQLVEKHRVLGDRVRWHFVGHLQSNKVKKVIGIAEYIHSLDRISTAWEISKRAGKLGRTQKVLIEVNVAQEETKIGIAPGELYSFCQEIVQVPHLDICGLMTLAPLVEDPEEVRGVFRDLRQMRDDLAARGIFPNFSHLSMGMTNDFEVAIEEGATMVRVGSAIFC</sequence>
<proteinExistence type="inferred from homology"/>
<dbReference type="NCBIfam" id="TIGR00044">
    <property type="entry name" value="YggS family pyridoxal phosphate-dependent enzyme"/>
    <property type="match status" value="1"/>
</dbReference>
<comment type="function">
    <text evidence="2">Pyridoxal 5'-phosphate (PLP)-binding protein, which is involved in PLP homeostasis.</text>
</comment>